<protein>
    <submittedName>
        <fullName evidence="1">Uncharacterized protein</fullName>
    </submittedName>
</protein>
<comment type="caution">
    <text evidence="1">The sequence shown here is derived from an EMBL/GenBank/DDBJ whole genome shotgun (WGS) entry which is preliminary data.</text>
</comment>
<reference evidence="1" key="1">
    <citation type="submission" date="2023-07" db="EMBL/GenBank/DDBJ databases">
        <title>Black Yeasts Isolated from many extreme environments.</title>
        <authorList>
            <person name="Coleine C."/>
            <person name="Stajich J.E."/>
            <person name="Selbmann L."/>
        </authorList>
    </citation>
    <scope>NUCLEOTIDE SEQUENCE</scope>
    <source>
        <strain evidence="1">CCFEE 5714</strain>
    </source>
</reference>
<keyword evidence="2" id="KW-1185">Reference proteome</keyword>
<dbReference type="Proteomes" id="UP001281147">
    <property type="component" value="Unassembled WGS sequence"/>
</dbReference>
<proteinExistence type="predicted"/>
<sequence length="187" mass="21544">MISDFTKYNVTVDGGHIQHFNTDRDGSDEKDKHGVKSAFYFPSSATTISPDLFYVIRCMPLSANQTKLEYEVYRHKDCSDDMWTRIQDLFRTVQFEDKDLSEAAQKNLNAGVFNSGQLHPRVEQGPIAFQQLTKRLVTEHRRNEEALNEETWPAMPKQTMKEESQEDVDFCNKLDCSTAKGVPELAW</sequence>
<gene>
    <name evidence="1" type="ORF">LTR37_006588</name>
</gene>
<evidence type="ECO:0000313" key="2">
    <source>
        <dbReference type="Proteomes" id="UP001281147"/>
    </source>
</evidence>
<dbReference type="EMBL" id="JAUTXU010000044">
    <property type="protein sequence ID" value="KAK3716143.1"/>
    <property type="molecule type" value="Genomic_DNA"/>
</dbReference>
<accession>A0ACC3NFL2</accession>
<organism evidence="1 2">
    <name type="scientific">Vermiconidia calcicola</name>
    <dbReference type="NCBI Taxonomy" id="1690605"/>
    <lineage>
        <taxon>Eukaryota</taxon>
        <taxon>Fungi</taxon>
        <taxon>Dikarya</taxon>
        <taxon>Ascomycota</taxon>
        <taxon>Pezizomycotina</taxon>
        <taxon>Dothideomycetes</taxon>
        <taxon>Dothideomycetidae</taxon>
        <taxon>Mycosphaerellales</taxon>
        <taxon>Extremaceae</taxon>
        <taxon>Vermiconidia</taxon>
    </lineage>
</organism>
<evidence type="ECO:0000313" key="1">
    <source>
        <dbReference type="EMBL" id="KAK3716143.1"/>
    </source>
</evidence>
<name>A0ACC3NFL2_9PEZI</name>